<dbReference type="GO" id="GO:0000455">
    <property type="term" value="P:enzyme-directed rRNA pseudouridine synthesis"/>
    <property type="evidence" value="ECO:0007669"/>
    <property type="project" value="TreeGrafter"/>
</dbReference>
<keyword evidence="2 5" id="KW-0413">Isomerase</keyword>
<organism evidence="7 8">
    <name type="scientific">Trichloromonas acetexigens</name>
    <dbReference type="NCBI Taxonomy" id="38815"/>
    <lineage>
        <taxon>Bacteria</taxon>
        <taxon>Pseudomonadati</taxon>
        <taxon>Thermodesulfobacteriota</taxon>
        <taxon>Desulfuromonadia</taxon>
        <taxon>Desulfuromonadales</taxon>
        <taxon>Trichloromonadaceae</taxon>
        <taxon>Trichloromonas</taxon>
    </lineage>
</organism>
<dbReference type="Pfam" id="PF00849">
    <property type="entry name" value="PseudoU_synth_2"/>
    <property type="match status" value="1"/>
</dbReference>
<dbReference type="Gene3D" id="3.30.2350.10">
    <property type="entry name" value="Pseudouridine synthase"/>
    <property type="match status" value="1"/>
</dbReference>
<comment type="similarity">
    <text evidence="1 5">Belongs to the pseudouridine synthase RluA family.</text>
</comment>
<dbReference type="PANTHER" id="PTHR21600">
    <property type="entry name" value="MITOCHONDRIAL RNA PSEUDOURIDINE SYNTHASE"/>
    <property type="match status" value="1"/>
</dbReference>
<dbReference type="InterPro" id="IPR006145">
    <property type="entry name" value="PsdUridine_synth_RsuA/RluA"/>
</dbReference>
<feature type="active site" evidence="3">
    <location>
        <position position="123"/>
    </location>
</feature>
<sequence length="293" mass="32533">MRLDQYLASCSDAFSRTLVRKLVDLGGVHVGGRRTRKCAHAIRAGEMVEVHVDGRSLEPFVLTDEHVLYRDPFLIAVNKPAGVETQPTPARYRGTLYEALLHYLHNPFRPRDKPELGMAQRLDRETSGVLLFSIHRRAHAGLTQAIAGRSATKIYLALVSGAMPNPSGEFRSLLARNRASNLMRSVAKGGKEAITRYRVLQEWGAVSLLEIELLTGRSHQIRAHLSEAGHPLLGDVRYGGPVAVAGLDIPRQMLHSWRLTLDHPVEQRKLTLEAPLPADFQYLVDRLEAGAPV</sequence>
<dbReference type="Proteomes" id="UP000317155">
    <property type="component" value="Unassembled WGS sequence"/>
</dbReference>
<comment type="catalytic activity">
    <reaction evidence="5">
        <text>a uridine in RNA = a pseudouridine in RNA</text>
        <dbReference type="Rhea" id="RHEA:48348"/>
        <dbReference type="Rhea" id="RHEA-COMP:12068"/>
        <dbReference type="Rhea" id="RHEA-COMP:12069"/>
        <dbReference type="ChEBI" id="CHEBI:65314"/>
        <dbReference type="ChEBI" id="CHEBI:65315"/>
    </reaction>
</comment>
<evidence type="ECO:0000256" key="3">
    <source>
        <dbReference type="PIRSR" id="PIRSR606225-1"/>
    </source>
</evidence>
<dbReference type="InterPro" id="IPR036986">
    <property type="entry name" value="S4_RNA-bd_sf"/>
</dbReference>
<dbReference type="GO" id="GO:0140098">
    <property type="term" value="F:catalytic activity, acting on RNA"/>
    <property type="evidence" value="ECO:0007669"/>
    <property type="project" value="UniProtKB-ARBA"/>
</dbReference>
<evidence type="ECO:0000256" key="1">
    <source>
        <dbReference type="ARBA" id="ARBA00010876"/>
    </source>
</evidence>
<comment type="function">
    <text evidence="5">Responsible for synthesis of pseudouridine from uracil.</text>
</comment>
<name>A0A550JLQ9_9BACT</name>
<dbReference type="AlphaFoldDB" id="A0A550JLQ9"/>
<dbReference type="PROSITE" id="PS50889">
    <property type="entry name" value="S4"/>
    <property type="match status" value="1"/>
</dbReference>
<dbReference type="CDD" id="cd02869">
    <property type="entry name" value="PseudoU_synth_RluA_like"/>
    <property type="match status" value="1"/>
</dbReference>
<evidence type="ECO:0000256" key="5">
    <source>
        <dbReference type="RuleBase" id="RU362028"/>
    </source>
</evidence>
<comment type="caution">
    <text evidence="7">The sequence shown here is derived from an EMBL/GenBank/DDBJ whole genome shotgun (WGS) entry which is preliminary data.</text>
</comment>
<dbReference type="SUPFAM" id="SSF55174">
    <property type="entry name" value="Alpha-L RNA-binding motif"/>
    <property type="match status" value="1"/>
</dbReference>
<dbReference type="InterPro" id="IPR006224">
    <property type="entry name" value="PsdUridine_synth_RluA-like_CS"/>
</dbReference>
<dbReference type="InterPro" id="IPR050188">
    <property type="entry name" value="RluA_PseudoU_synthase"/>
</dbReference>
<dbReference type="InterPro" id="IPR020103">
    <property type="entry name" value="PsdUridine_synth_cat_dom_sf"/>
</dbReference>
<protein>
    <recommendedName>
        <fullName evidence="5">Pseudouridine synthase</fullName>
        <ecNumber evidence="5">5.4.99.-</ecNumber>
    </recommendedName>
</protein>
<dbReference type="GO" id="GO:0003723">
    <property type="term" value="F:RNA binding"/>
    <property type="evidence" value="ECO:0007669"/>
    <property type="project" value="UniProtKB-KW"/>
</dbReference>
<dbReference type="EC" id="5.4.99.-" evidence="5"/>
<proteinExistence type="inferred from homology"/>
<dbReference type="PROSITE" id="PS01129">
    <property type="entry name" value="PSI_RLU"/>
    <property type="match status" value="1"/>
</dbReference>
<dbReference type="GO" id="GO:0009982">
    <property type="term" value="F:pseudouridine synthase activity"/>
    <property type="evidence" value="ECO:0007669"/>
    <property type="project" value="InterPro"/>
</dbReference>
<evidence type="ECO:0000259" key="6">
    <source>
        <dbReference type="Pfam" id="PF00849"/>
    </source>
</evidence>
<evidence type="ECO:0000313" key="8">
    <source>
        <dbReference type="Proteomes" id="UP000317155"/>
    </source>
</evidence>
<dbReference type="EMBL" id="VJVV01000001">
    <property type="protein sequence ID" value="TRO84139.1"/>
    <property type="molecule type" value="Genomic_DNA"/>
</dbReference>
<reference evidence="7 8" key="1">
    <citation type="submission" date="2019-07" db="EMBL/GenBank/DDBJ databases">
        <title>Insights of Desulfuromonas acetexigens electromicrobiology.</title>
        <authorList>
            <person name="Katuri K."/>
            <person name="Sapireddy V."/>
            <person name="Shaw D.R."/>
            <person name="Saikaly P."/>
        </authorList>
    </citation>
    <scope>NUCLEOTIDE SEQUENCE [LARGE SCALE GENOMIC DNA]</scope>
    <source>
        <strain evidence="7 8">2873</strain>
    </source>
</reference>
<dbReference type="NCBIfam" id="TIGR00005">
    <property type="entry name" value="rluA_subfam"/>
    <property type="match status" value="1"/>
</dbReference>
<dbReference type="SUPFAM" id="SSF55120">
    <property type="entry name" value="Pseudouridine synthase"/>
    <property type="match status" value="1"/>
</dbReference>
<dbReference type="PANTHER" id="PTHR21600:SF44">
    <property type="entry name" value="RIBOSOMAL LARGE SUBUNIT PSEUDOURIDINE SYNTHASE D"/>
    <property type="match status" value="1"/>
</dbReference>
<evidence type="ECO:0000313" key="7">
    <source>
        <dbReference type="EMBL" id="TRO84139.1"/>
    </source>
</evidence>
<dbReference type="OrthoDB" id="128480at2"/>
<evidence type="ECO:0000256" key="4">
    <source>
        <dbReference type="PROSITE-ProRule" id="PRU00182"/>
    </source>
</evidence>
<accession>A0A550JLQ9</accession>
<evidence type="ECO:0000256" key="2">
    <source>
        <dbReference type="ARBA" id="ARBA00023235"/>
    </source>
</evidence>
<dbReference type="Gene3D" id="3.10.290.10">
    <property type="entry name" value="RNA-binding S4 domain"/>
    <property type="match status" value="1"/>
</dbReference>
<keyword evidence="4" id="KW-0694">RNA-binding</keyword>
<dbReference type="InterPro" id="IPR006225">
    <property type="entry name" value="PsdUridine_synth_RluC/D"/>
</dbReference>
<gene>
    <name evidence="7" type="ORF">FL622_00725</name>
</gene>
<feature type="domain" description="Pseudouridine synthase RsuA/RluA-like" evidence="6">
    <location>
        <begin position="74"/>
        <end position="226"/>
    </location>
</feature>
<dbReference type="CDD" id="cd00165">
    <property type="entry name" value="S4"/>
    <property type="match status" value="1"/>
</dbReference>
<keyword evidence="8" id="KW-1185">Reference proteome</keyword>